<organism evidence="1 2">
    <name type="scientific">Symbiodinium pilosum</name>
    <name type="common">Dinoflagellate</name>
    <dbReference type="NCBI Taxonomy" id="2952"/>
    <lineage>
        <taxon>Eukaryota</taxon>
        <taxon>Sar</taxon>
        <taxon>Alveolata</taxon>
        <taxon>Dinophyceae</taxon>
        <taxon>Suessiales</taxon>
        <taxon>Symbiodiniaceae</taxon>
        <taxon>Symbiodinium</taxon>
    </lineage>
</organism>
<name>A0A812JST7_SYMPI</name>
<dbReference type="Proteomes" id="UP000649617">
    <property type="component" value="Unassembled WGS sequence"/>
</dbReference>
<gene>
    <name evidence="1" type="ORF">SPIL2461_LOCUS2513</name>
</gene>
<dbReference type="AlphaFoldDB" id="A0A812JST7"/>
<reference evidence="1" key="1">
    <citation type="submission" date="2021-02" db="EMBL/GenBank/DDBJ databases">
        <authorList>
            <person name="Dougan E. K."/>
            <person name="Rhodes N."/>
            <person name="Thang M."/>
            <person name="Chan C."/>
        </authorList>
    </citation>
    <scope>NUCLEOTIDE SEQUENCE</scope>
</reference>
<dbReference type="OrthoDB" id="406415at2759"/>
<comment type="caution">
    <text evidence="1">The sequence shown here is derived from an EMBL/GenBank/DDBJ whole genome shotgun (WGS) entry which is preliminary data.</text>
</comment>
<evidence type="ECO:0000313" key="1">
    <source>
        <dbReference type="EMBL" id="CAE7214645.1"/>
    </source>
</evidence>
<proteinExistence type="predicted"/>
<evidence type="ECO:0000313" key="2">
    <source>
        <dbReference type="Proteomes" id="UP000649617"/>
    </source>
</evidence>
<sequence length="133" mass="15424">EYFYEYAERFDNLAPLEEQKKVVLPDGSTLMVRDYHDLFCTLNGYYNVSRVAAVNDYEFLTHVSAQFCSVRKQQVPNYNSLTLNDLVLHEDPHNDYINKLLMSSNPVVYLNQSDLDMFHTEAAVECRLDNDSG</sequence>
<dbReference type="EMBL" id="CAJNIZ010002802">
    <property type="protein sequence ID" value="CAE7214645.1"/>
    <property type="molecule type" value="Genomic_DNA"/>
</dbReference>
<keyword evidence="2" id="KW-1185">Reference proteome</keyword>
<feature type="non-terminal residue" evidence="1">
    <location>
        <position position="1"/>
    </location>
</feature>
<feature type="non-terminal residue" evidence="1">
    <location>
        <position position="133"/>
    </location>
</feature>
<protein>
    <submittedName>
        <fullName evidence="1">Uncharacterized protein</fullName>
    </submittedName>
</protein>
<accession>A0A812JST7</accession>